<dbReference type="RefSeq" id="WP_069671006.1">
    <property type="nucleotide sequence ID" value="NZ_MCBT01000024.1"/>
</dbReference>
<comment type="caution">
    <text evidence="2">The sequence shown here is derived from an EMBL/GenBank/DDBJ whole genome shotgun (WGS) entry which is preliminary data.</text>
</comment>
<evidence type="ECO:0000313" key="2">
    <source>
        <dbReference type="EMBL" id="OEG74222.1"/>
    </source>
</evidence>
<name>A0A1E5IUJ6_SHECO</name>
<gene>
    <name evidence="2" type="ORF">BEL05_01090</name>
</gene>
<feature type="transmembrane region" description="Helical" evidence="1">
    <location>
        <begin position="85"/>
        <end position="109"/>
    </location>
</feature>
<accession>A0A1E5IUJ6</accession>
<dbReference type="Proteomes" id="UP000095230">
    <property type="component" value="Unassembled WGS sequence"/>
</dbReference>
<dbReference type="AlphaFoldDB" id="A0A1E5IUJ6"/>
<keyword evidence="1" id="KW-0812">Transmembrane</keyword>
<proteinExistence type="predicted"/>
<feature type="transmembrane region" description="Helical" evidence="1">
    <location>
        <begin position="12"/>
        <end position="31"/>
    </location>
</feature>
<organism evidence="2 3">
    <name type="scientific">Shewanella colwelliana</name>
    <name type="common">Alteromonas colwelliana</name>
    <dbReference type="NCBI Taxonomy" id="23"/>
    <lineage>
        <taxon>Bacteria</taxon>
        <taxon>Pseudomonadati</taxon>
        <taxon>Pseudomonadota</taxon>
        <taxon>Gammaproteobacteria</taxon>
        <taxon>Alteromonadales</taxon>
        <taxon>Shewanellaceae</taxon>
        <taxon>Shewanella</taxon>
    </lineage>
</organism>
<dbReference type="STRING" id="23.BEL05_01090"/>
<evidence type="ECO:0000256" key="1">
    <source>
        <dbReference type="SAM" id="Phobius"/>
    </source>
</evidence>
<dbReference type="EMBL" id="MCBT01000024">
    <property type="protein sequence ID" value="OEG74222.1"/>
    <property type="molecule type" value="Genomic_DNA"/>
</dbReference>
<protein>
    <submittedName>
        <fullName evidence="2">Uncharacterized protein</fullName>
    </submittedName>
</protein>
<keyword evidence="1" id="KW-0472">Membrane</keyword>
<keyword evidence="1" id="KW-1133">Transmembrane helix</keyword>
<evidence type="ECO:0000313" key="3">
    <source>
        <dbReference type="Proteomes" id="UP000095230"/>
    </source>
</evidence>
<sequence>MLKKSSATLSSFILFVGIILLTHMSACFLVNSSEIGHQFSHGSTPSQQTTAAKKKETVTHSLYWDYIEQYGKQHLNVIPAEVEDINFSSLTLTSTLFFLLFLCAGLPSYKSQKYKTPKNILDFTSLLISWIKPIKGTPS</sequence>
<reference evidence="2 3" key="1">
    <citation type="submission" date="2016-07" db="EMBL/GenBank/DDBJ databases">
        <title>Whole-genome of two Shewanella species isolated from a digestive organ of sea cucumber Apostichopus japonicus Selenka 1867.</title>
        <authorList>
            <person name="Hong H.-H."/>
            <person name="Choi H."/>
            <person name="Cheon S."/>
            <person name="Oh J.-S."/>
            <person name="Lee H.-G."/>
            <person name="Park C."/>
        </authorList>
    </citation>
    <scope>NUCLEOTIDE SEQUENCE [LARGE SCALE GENOMIC DNA]</scope>
    <source>
        <strain evidence="2 3">CSB03KR</strain>
    </source>
</reference>
<dbReference type="OrthoDB" id="9961293at2"/>